<dbReference type="Gene3D" id="1.10.472.10">
    <property type="entry name" value="Cyclin-like"/>
    <property type="match status" value="1"/>
</dbReference>
<feature type="compositionally biased region" description="Polar residues" evidence="1">
    <location>
        <begin position="506"/>
        <end position="529"/>
    </location>
</feature>
<feature type="region of interest" description="Disordered" evidence="1">
    <location>
        <begin position="1023"/>
        <end position="1153"/>
    </location>
</feature>
<accession>A0A8J8T811</accession>
<dbReference type="Proteomes" id="UP000785679">
    <property type="component" value="Unassembled WGS sequence"/>
</dbReference>
<feature type="region of interest" description="Disordered" evidence="1">
    <location>
        <begin position="829"/>
        <end position="860"/>
    </location>
</feature>
<feature type="region of interest" description="Disordered" evidence="1">
    <location>
        <begin position="325"/>
        <end position="395"/>
    </location>
</feature>
<feature type="compositionally biased region" description="Polar residues" evidence="1">
    <location>
        <begin position="619"/>
        <end position="633"/>
    </location>
</feature>
<keyword evidence="3" id="KW-1185">Reference proteome</keyword>
<feature type="compositionally biased region" description="Polar residues" evidence="1">
    <location>
        <begin position="768"/>
        <end position="801"/>
    </location>
</feature>
<feature type="region of interest" description="Disordered" evidence="1">
    <location>
        <begin position="937"/>
        <end position="962"/>
    </location>
</feature>
<proteinExistence type="predicted"/>
<dbReference type="EMBL" id="RRYP01001471">
    <property type="protein sequence ID" value="TNV85907.1"/>
    <property type="molecule type" value="Genomic_DNA"/>
</dbReference>
<evidence type="ECO:0000313" key="3">
    <source>
        <dbReference type="Proteomes" id="UP000785679"/>
    </source>
</evidence>
<feature type="compositionally biased region" description="Polar residues" evidence="1">
    <location>
        <begin position="325"/>
        <end position="335"/>
    </location>
</feature>
<feature type="compositionally biased region" description="Low complexity" evidence="1">
    <location>
        <begin position="1087"/>
        <end position="1097"/>
    </location>
</feature>
<feature type="region of interest" description="Disordered" evidence="1">
    <location>
        <begin position="766"/>
        <end position="801"/>
    </location>
</feature>
<dbReference type="SUPFAM" id="SSF47954">
    <property type="entry name" value="Cyclin-like"/>
    <property type="match status" value="1"/>
</dbReference>
<dbReference type="InterPro" id="IPR036915">
    <property type="entry name" value="Cyclin-like_sf"/>
</dbReference>
<feature type="compositionally biased region" description="Polar residues" evidence="1">
    <location>
        <begin position="357"/>
        <end position="395"/>
    </location>
</feature>
<gene>
    <name evidence="2" type="ORF">FGO68_gene7491</name>
</gene>
<feature type="compositionally biased region" description="Basic and acidic residues" evidence="1">
    <location>
        <begin position="431"/>
        <end position="444"/>
    </location>
</feature>
<protein>
    <submittedName>
        <fullName evidence="2">Uncharacterized protein</fullName>
    </submittedName>
</protein>
<organism evidence="2 3">
    <name type="scientific">Halteria grandinella</name>
    <dbReference type="NCBI Taxonomy" id="5974"/>
    <lineage>
        <taxon>Eukaryota</taxon>
        <taxon>Sar</taxon>
        <taxon>Alveolata</taxon>
        <taxon>Ciliophora</taxon>
        <taxon>Intramacronucleata</taxon>
        <taxon>Spirotrichea</taxon>
        <taxon>Stichotrichia</taxon>
        <taxon>Sporadotrichida</taxon>
        <taxon>Halteriidae</taxon>
        <taxon>Halteria</taxon>
    </lineage>
</organism>
<evidence type="ECO:0000256" key="1">
    <source>
        <dbReference type="SAM" id="MobiDB-lite"/>
    </source>
</evidence>
<feature type="compositionally biased region" description="Polar residues" evidence="1">
    <location>
        <begin position="1048"/>
        <end position="1070"/>
    </location>
</feature>
<feature type="compositionally biased region" description="Basic and acidic residues" evidence="1">
    <location>
        <begin position="531"/>
        <end position="542"/>
    </location>
</feature>
<dbReference type="AlphaFoldDB" id="A0A8J8T811"/>
<sequence>MYGMRDCEHRWSCLCKNYKIQSIKGLKPKEDLAQADIHQVEILDALLDEERLQYGSGPRKELSLQLQMIRNRMADLICVLAEKTKQREHTKHYALAYLETFLRLCDGAPNFLGTPAQVKNEVILAPLCLLLGSKYDEIDSNIPQITSLLRVLNRSIRLSNIQRNYSRPASTSGLGNIASWSAAASTLTYDDMINAERQGVQLLGWNLMKVTSHQIIECLIQIGLISSEDQCTDSKPVDQVRLKKVIRDALELNEHGTLDYELSCSAKPSEIAIAAVISARTVNHLQSPLPGHIQIQMDAQQPCIDKLIGEYRLRYEPLRPRAYLAQSSQQFPKTPSSSQHAFQSSSSGRLGNKENQDLSTSSNNNHLVKRQNSQVKLQSRDLSQTSRTSKASVFAKQSSNVVGKNEDLKELMQSVALVEIVKVDLEEEKSEEDKQDERITDVQIKENSQQEGTDVGREDEANLIIANEDELIIAEHQLTESKQIHENEKALSQLPIETDAPKDSRNPLQQPKCSTSFATQLPPQKQQRPSYHKELHSMRSLERPGLSQSRQQSSHREPSSNGVYSVFTRKTSQNSRPIEQPKLKISVVPVAADQVARQSDLLGPDERHSMPMSGRENMSKTSRAQTNRPSTTRYTQKNEVVTASVNLSRIQKKTDGKVVQNKVPPTGKRVNQEIIVTVSVNKEQQQPSIRTEKDVENQDINVQPVIEVLQNPKDQRFRQTGKSSNRPSTAINNYLKTIDPKDQVSHTALLSPKHEEKDFGLNHRLNLGPQTTLASDANTPNSKSKTRRASLSTNHQVPSSTTNQNFIKRNISYIASLNNHVKEKKLALPEETPAPKSLSSVKTLGNNGSTNQKGGDFSTSMKKHALNMPKFEIDEPMQVSEPQIIKRIDSQMKIISVEASPQMYYLNTEIVETQPPILPQPLKQQLYYEYLKPTVSSMQRNRQASKENTRNSRRKQSQVSTQNINHHFQPSSANLSIFSTQQSSHNFVQQEYGLRSNDALNGEHTDELTARLIESSIVPIPSKMSQRNQGILNPHKSSSKHTFDKNTQHNFRPQPTDTSVLEPSSQSSRLTRVPSKQRISAVETCHSSRQSIERSSSAMAGVQIQSTKHSQRKSITRTFNQQQPKSTDQSFNLKPPQTGKRPQTALMQRHQPQNHRIAHAYSSAIQSNANKNSFGKGASSGSGITGSKVISTSQVMIIEELGEDDTIHIFKGGDSIDSEIPPQA</sequence>
<comment type="caution">
    <text evidence="2">The sequence shown here is derived from an EMBL/GenBank/DDBJ whole genome shotgun (WGS) entry which is preliminary data.</text>
</comment>
<feature type="region of interest" description="Disordered" evidence="1">
    <location>
        <begin position="493"/>
        <end position="565"/>
    </location>
</feature>
<feature type="compositionally biased region" description="Polar residues" evidence="1">
    <location>
        <begin position="837"/>
        <end position="860"/>
    </location>
</feature>
<feature type="compositionally biased region" description="Low complexity" evidence="1">
    <location>
        <begin position="336"/>
        <end position="347"/>
    </location>
</feature>
<dbReference type="OrthoDB" id="285802at2759"/>
<evidence type="ECO:0000313" key="2">
    <source>
        <dbReference type="EMBL" id="TNV85907.1"/>
    </source>
</evidence>
<reference evidence="2" key="1">
    <citation type="submission" date="2019-06" db="EMBL/GenBank/DDBJ databases">
        <authorList>
            <person name="Zheng W."/>
        </authorList>
    </citation>
    <scope>NUCLEOTIDE SEQUENCE</scope>
    <source>
        <strain evidence="2">QDHG01</strain>
    </source>
</reference>
<feature type="compositionally biased region" description="Polar residues" evidence="1">
    <location>
        <begin position="1116"/>
        <end position="1132"/>
    </location>
</feature>
<feature type="region of interest" description="Disordered" evidence="1">
    <location>
        <begin position="596"/>
        <end position="633"/>
    </location>
</feature>
<feature type="region of interest" description="Disordered" evidence="1">
    <location>
        <begin position="427"/>
        <end position="459"/>
    </location>
</feature>
<name>A0A8J8T811_HALGN</name>